<dbReference type="GO" id="GO:0005840">
    <property type="term" value="C:ribosome"/>
    <property type="evidence" value="ECO:0007669"/>
    <property type="project" value="UniProtKB-KW"/>
</dbReference>
<dbReference type="GO" id="GO:0035197">
    <property type="term" value="F:siRNA binding"/>
    <property type="evidence" value="ECO:0007669"/>
    <property type="project" value="TreeGrafter"/>
</dbReference>
<dbReference type="AlphaFoldDB" id="A0A0G2GMV0"/>
<dbReference type="Proteomes" id="UP000053317">
    <property type="component" value="Unassembled WGS sequence"/>
</dbReference>
<feature type="domain" description="Arb2" evidence="5">
    <location>
        <begin position="93"/>
        <end position="357"/>
    </location>
</feature>
<name>A0A0G2GMV0_PHACM</name>
<feature type="region of interest" description="Disordered" evidence="4">
    <location>
        <begin position="414"/>
        <end position="443"/>
    </location>
</feature>
<evidence type="ECO:0000256" key="1">
    <source>
        <dbReference type="ARBA" id="ARBA00009083"/>
    </source>
</evidence>
<dbReference type="GO" id="GO:0006412">
    <property type="term" value="P:translation"/>
    <property type="evidence" value="ECO:0007669"/>
    <property type="project" value="InterPro"/>
</dbReference>
<evidence type="ECO:0000313" key="6">
    <source>
        <dbReference type="EMBL" id="KKY24763.1"/>
    </source>
</evidence>
<keyword evidence="7" id="KW-1185">Reference proteome</keyword>
<reference evidence="6 7" key="1">
    <citation type="submission" date="2015-05" db="EMBL/GenBank/DDBJ databases">
        <title>Distinctive expansion of gene families associated with plant cell wall degradation and secondary metabolism in the genomes of grapevine trunk pathogens.</title>
        <authorList>
            <person name="Lawrence D.P."/>
            <person name="Travadon R."/>
            <person name="Rolshausen P.E."/>
            <person name="Baumgartner K."/>
        </authorList>
    </citation>
    <scope>NUCLEOTIDE SEQUENCE [LARGE SCALE GENOMIC DNA]</scope>
    <source>
        <strain evidence="6">UCRPC4</strain>
    </source>
</reference>
<evidence type="ECO:0000313" key="7">
    <source>
        <dbReference type="Proteomes" id="UP000053317"/>
    </source>
</evidence>
<evidence type="ECO:0000256" key="2">
    <source>
        <dbReference type="ARBA" id="ARBA00022980"/>
    </source>
</evidence>
<evidence type="ECO:0000256" key="4">
    <source>
        <dbReference type="SAM" id="MobiDB-lite"/>
    </source>
</evidence>
<organism evidence="6 7">
    <name type="scientific">Phaeomoniella chlamydospora</name>
    <name type="common">Phaeoacremonium chlamydosporum</name>
    <dbReference type="NCBI Taxonomy" id="158046"/>
    <lineage>
        <taxon>Eukaryota</taxon>
        <taxon>Fungi</taxon>
        <taxon>Dikarya</taxon>
        <taxon>Ascomycota</taxon>
        <taxon>Pezizomycotina</taxon>
        <taxon>Eurotiomycetes</taxon>
        <taxon>Chaetothyriomycetidae</taxon>
        <taxon>Phaeomoniellales</taxon>
        <taxon>Phaeomoniellaceae</taxon>
        <taxon>Phaeomoniella</taxon>
    </lineage>
</organism>
<dbReference type="EMBL" id="LCWF01000056">
    <property type="protein sequence ID" value="KKY24763.1"/>
    <property type="molecule type" value="Genomic_DNA"/>
</dbReference>
<dbReference type="GO" id="GO:0003735">
    <property type="term" value="F:structural constituent of ribosome"/>
    <property type="evidence" value="ECO:0007669"/>
    <property type="project" value="InterPro"/>
</dbReference>
<protein>
    <recommendedName>
        <fullName evidence="5">Arb2 domain-containing protein</fullName>
    </recommendedName>
</protein>
<dbReference type="InterPro" id="IPR053858">
    <property type="entry name" value="Arb2_dom"/>
</dbReference>
<keyword evidence="3" id="KW-0687">Ribonucleoprotein</keyword>
<gene>
    <name evidence="6" type="ORF">UCRPC4_g02293</name>
</gene>
<dbReference type="GO" id="GO:0005737">
    <property type="term" value="C:cytoplasm"/>
    <property type="evidence" value="ECO:0007669"/>
    <property type="project" value="UniProtKB-ARBA"/>
</dbReference>
<dbReference type="OrthoDB" id="421951at2759"/>
<comment type="similarity">
    <text evidence="1">Belongs to the universal ribosomal protein uS14 family.</text>
</comment>
<dbReference type="GO" id="GO:0005634">
    <property type="term" value="C:nucleus"/>
    <property type="evidence" value="ECO:0007669"/>
    <property type="project" value="TreeGrafter"/>
</dbReference>
<dbReference type="GO" id="GO:1990904">
    <property type="term" value="C:ribonucleoprotein complex"/>
    <property type="evidence" value="ECO:0007669"/>
    <property type="project" value="UniProtKB-KW"/>
</dbReference>
<dbReference type="InterPro" id="IPR048263">
    <property type="entry name" value="Arb2"/>
</dbReference>
<dbReference type="Pfam" id="PF22749">
    <property type="entry name" value="Arb2"/>
    <property type="match status" value="1"/>
</dbReference>
<dbReference type="SUPFAM" id="SSF57716">
    <property type="entry name" value="Glucocorticoid receptor-like (DNA-binding domain)"/>
    <property type="match status" value="1"/>
</dbReference>
<accession>A0A0G2GMV0</accession>
<comment type="caution">
    <text evidence="6">The sequence shown here is derived from an EMBL/GenBank/DDBJ whole genome shotgun (WGS) entry which is preliminary data.</text>
</comment>
<proteinExistence type="inferred from homology"/>
<dbReference type="GO" id="GO:0031048">
    <property type="term" value="P:regulatory ncRNA-mediated heterochromatin formation"/>
    <property type="evidence" value="ECO:0007669"/>
    <property type="project" value="TreeGrafter"/>
</dbReference>
<evidence type="ECO:0000256" key="3">
    <source>
        <dbReference type="ARBA" id="ARBA00023274"/>
    </source>
</evidence>
<dbReference type="FunFam" id="1.10.287.1480:FF:000001">
    <property type="entry name" value="30S ribosomal protein S14"/>
    <property type="match status" value="1"/>
</dbReference>
<dbReference type="PANTHER" id="PTHR21357">
    <property type="entry name" value="FAM172 FAMILY PROTEIN HOMOLOG CG10038"/>
    <property type="match status" value="1"/>
</dbReference>
<keyword evidence="2" id="KW-0689">Ribosomal protein</keyword>
<evidence type="ECO:0000259" key="5">
    <source>
        <dbReference type="Pfam" id="PF22749"/>
    </source>
</evidence>
<feature type="compositionally biased region" description="Acidic residues" evidence="4">
    <location>
        <begin position="414"/>
        <end position="430"/>
    </location>
</feature>
<dbReference type="PANTHER" id="PTHR21357:SF4">
    <property type="entry name" value="FAM172 FAMILY PROTEIN HOMOLOG CG10038"/>
    <property type="match status" value="1"/>
</dbReference>
<sequence length="443" mass="50139">MSQFRAKKLDIGGFINIKVIRDHTKRKVFEQNEPERQALRYMIRNTSLPQRMRAQAQLQLAQMHAYTRPTQIKNRCVAGGIARGVFRDFRMARYQFRMHALDDKNDRINVLQKEAMNACIRDIVRDRLEKLGLIKLRVPFWALPSEPQLPILLSPNIKTKSRVILFFNEPCQDLGILAYRTIGTRSIKQGSIEEFVAGVFDGMSNASGNAEVPGVLIANPGQLLWHRGGQRPLTLSSWQGLPRKTAVHDAMRLDPVKNRIPGNESLEKHVAYVFERVLDSVTNAQAQIDVIALEWSADAIVKYLNTNWSKVSSRISTLILGAPQHNPPDILSPDGHSTPFTDFMSTRTRAYLNSSEDLGTAVVGRQQFGCNCYSSGSPIYSERIMEESWRSMLNWLALVHSVDNFAETEILIEEEPPNLEDEAPDTNAWEEGDKNTDVRASPK</sequence>
<reference evidence="6 7" key="2">
    <citation type="submission" date="2015-05" db="EMBL/GenBank/DDBJ databases">
        <authorList>
            <person name="Morales-Cruz A."/>
            <person name="Amrine K.C."/>
            <person name="Cantu D."/>
        </authorList>
    </citation>
    <scope>NUCLEOTIDE SEQUENCE [LARGE SCALE GENOMIC DNA]</scope>
    <source>
        <strain evidence="6">UCRPC4</strain>
    </source>
</reference>
<dbReference type="Gene3D" id="1.10.287.1480">
    <property type="match status" value="1"/>
</dbReference>